<dbReference type="InterPro" id="IPR032710">
    <property type="entry name" value="NTF2-like_dom_sf"/>
</dbReference>
<dbReference type="RefSeq" id="WP_109055700.1">
    <property type="nucleotide sequence ID" value="NZ_QDKJ01000016.1"/>
</dbReference>
<evidence type="ECO:0000313" key="2">
    <source>
        <dbReference type="Proteomes" id="UP000245138"/>
    </source>
</evidence>
<gene>
    <name evidence="1" type="primary">hpxZ</name>
    <name evidence="1" type="ORF">B4923_17725</name>
</gene>
<dbReference type="Gene3D" id="3.10.450.50">
    <property type="match status" value="1"/>
</dbReference>
<dbReference type="EMBL" id="QDKJ01000016">
    <property type="protein sequence ID" value="PWC09977.1"/>
    <property type="molecule type" value="Genomic_DNA"/>
</dbReference>
<organism evidence="1 2">
    <name type="scientific">Brenneria roseae subsp. americana</name>
    <dbReference type="NCBI Taxonomy" id="1508507"/>
    <lineage>
        <taxon>Bacteria</taxon>
        <taxon>Pseudomonadati</taxon>
        <taxon>Pseudomonadota</taxon>
        <taxon>Gammaproteobacteria</taxon>
        <taxon>Enterobacterales</taxon>
        <taxon>Pectobacteriaceae</taxon>
        <taxon>Brenneria</taxon>
    </lineage>
</organism>
<reference evidence="1 2" key="1">
    <citation type="submission" date="2018-04" db="EMBL/GenBank/DDBJ databases">
        <title>Brenneria corticis sp.nov.</title>
        <authorList>
            <person name="Li Y."/>
        </authorList>
    </citation>
    <scope>NUCLEOTIDE SEQUENCE [LARGE SCALE GENOMIC DNA]</scope>
    <source>
        <strain evidence="1 2">LMG 27715</strain>
    </source>
</reference>
<dbReference type="Pfam" id="PF11533">
    <property type="entry name" value="AtzH-like"/>
    <property type="match status" value="1"/>
</dbReference>
<dbReference type="OrthoDB" id="9791198at2"/>
<evidence type="ECO:0000313" key="1">
    <source>
        <dbReference type="EMBL" id="PWC09977.1"/>
    </source>
</evidence>
<dbReference type="AlphaFoldDB" id="A0A2U1TKP3"/>
<accession>A0A2U1TKP3</accession>
<comment type="caution">
    <text evidence="1">The sequence shown here is derived from an EMBL/GenBank/DDBJ whole genome shotgun (WGS) entry which is preliminary data.</text>
</comment>
<protein>
    <submittedName>
        <fullName evidence="1">Oxalurate catabolism protein HpxZ</fullName>
    </submittedName>
</protein>
<dbReference type="SUPFAM" id="SSF54427">
    <property type="entry name" value="NTF2-like"/>
    <property type="match status" value="1"/>
</dbReference>
<name>A0A2U1TKP3_9GAMM</name>
<dbReference type="InterPro" id="IPR024507">
    <property type="entry name" value="AtzH-like"/>
</dbReference>
<keyword evidence="2" id="KW-1185">Reference proteome</keyword>
<sequence length="128" mass="14575">MLHDDINQPDVLAEVTIAFHRYEKALTGNDIDVLDELFWHDARTVRYGAGENLYGIDEIRAFRLARPSAGLDRQLQNTVITTYGQHMAVASTEFRREGSAKTGRQMQTWVKMPEGWRIVAAHVSLMSE</sequence>
<proteinExistence type="predicted"/>
<dbReference type="NCBIfam" id="NF033625">
    <property type="entry name" value="HpxZ"/>
    <property type="match status" value="1"/>
</dbReference>
<dbReference type="Proteomes" id="UP000245138">
    <property type="component" value="Unassembled WGS sequence"/>
</dbReference>